<evidence type="ECO:0000313" key="1">
    <source>
        <dbReference type="EMBL" id="EDT42009.1"/>
    </source>
</evidence>
<protein>
    <submittedName>
        <fullName evidence="1">Uncharacterized protein</fullName>
    </submittedName>
</protein>
<proteinExistence type="predicted"/>
<name>B1T355_9BURK</name>
<dbReference type="AlphaFoldDB" id="B1T355"/>
<reference evidence="1 2" key="1">
    <citation type="submission" date="2008-03" db="EMBL/GenBank/DDBJ databases">
        <title>Sequencing of the draft genome and assembly of Burkholderia ambifaria MEX-5.</title>
        <authorList>
            <consortium name="US DOE Joint Genome Institute (JGI-PGF)"/>
            <person name="Copeland A."/>
            <person name="Lucas S."/>
            <person name="Lapidus A."/>
            <person name="Glavina del Rio T."/>
            <person name="Dalin E."/>
            <person name="Tice H."/>
            <person name="Bruce D."/>
            <person name="Goodwin L."/>
            <person name="Pitluck S."/>
            <person name="Larimer F."/>
            <person name="Land M.L."/>
            <person name="Hauser L."/>
            <person name="Tiedje J."/>
            <person name="Richardson P."/>
        </authorList>
    </citation>
    <scope>NUCLEOTIDE SEQUENCE [LARGE SCALE GENOMIC DNA]</scope>
    <source>
        <strain evidence="1 2">MEX-5</strain>
    </source>
</reference>
<sequence length="239" mass="25549">MRQALRRPACTVRSGTDKVFRIKRLIALCAGYPHACQQNLWVSGGRRASCVAGAPTWHRDAMCGEPAHVTARCAPRLHHACQSPSDQGLSVVVRRISTSLPTFSVENSASRSGRTAQRATRARRAGSCVRVMDNWLSNWAAGSPRLAHSLRTTSKFFPINGLLPLAAGCPQACQHNLWTSRGSGVRQAGTGKRIVTVSPRPPGVVPSVTVARCCSAIRLTIDSPSPLPDAVTACAPSPR</sequence>
<gene>
    <name evidence="1" type="ORF">BamMEX5DRAFT_2221</name>
</gene>
<evidence type="ECO:0000313" key="2">
    <source>
        <dbReference type="Proteomes" id="UP000004814"/>
    </source>
</evidence>
<dbReference type="EMBL" id="ABLK01000054">
    <property type="protein sequence ID" value="EDT42009.1"/>
    <property type="molecule type" value="Genomic_DNA"/>
</dbReference>
<comment type="caution">
    <text evidence="1">The sequence shown here is derived from an EMBL/GenBank/DDBJ whole genome shotgun (WGS) entry which is preliminary data.</text>
</comment>
<organism evidence="1 2">
    <name type="scientific">Burkholderia ambifaria MEX-5</name>
    <dbReference type="NCBI Taxonomy" id="396597"/>
    <lineage>
        <taxon>Bacteria</taxon>
        <taxon>Pseudomonadati</taxon>
        <taxon>Pseudomonadota</taxon>
        <taxon>Betaproteobacteria</taxon>
        <taxon>Burkholderiales</taxon>
        <taxon>Burkholderiaceae</taxon>
        <taxon>Burkholderia</taxon>
        <taxon>Burkholderia cepacia complex</taxon>
    </lineage>
</organism>
<accession>B1T355</accession>
<dbReference type="Proteomes" id="UP000004814">
    <property type="component" value="Unassembled WGS sequence"/>
</dbReference>